<dbReference type="PATRIC" id="fig|1618989.3.peg.967"/>
<dbReference type="NCBIfam" id="TIGR01632">
    <property type="entry name" value="L11_bact"/>
    <property type="match status" value="1"/>
</dbReference>
<evidence type="ECO:0000256" key="6">
    <source>
        <dbReference type="ARBA" id="ARBA00023274"/>
    </source>
</evidence>
<dbReference type="PROSITE" id="PS00359">
    <property type="entry name" value="RIBOSOMAL_L11"/>
    <property type="match status" value="1"/>
</dbReference>
<evidence type="ECO:0000256" key="3">
    <source>
        <dbReference type="ARBA" id="ARBA00022730"/>
    </source>
</evidence>
<dbReference type="Proteomes" id="UP000034846">
    <property type="component" value="Unassembled WGS sequence"/>
</dbReference>
<feature type="domain" description="Large ribosomal subunit protein uL11 C-terminal" evidence="10">
    <location>
        <begin position="78"/>
        <end position="146"/>
    </location>
</feature>
<dbReference type="InterPro" id="IPR000911">
    <property type="entry name" value="Ribosomal_uL11"/>
</dbReference>
<proteinExistence type="inferred from homology"/>
<dbReference type="PANTHER" id="PTHR11661:SF1">
    <property type="entry name" value="LARGE RIBOSOMAL SUBUNIT PROTEIN UL11M"/>
    <property type="match status" value="1"/>
</dbReference>
<comment type="caution">
    <text evidence="12">The sequence shown here is derived from an EMBL/GenBank/DDBJ whole genome shotgun (WGS) entry which is preliminary data.</text>
</comment>
<evidence type="ECO:0000256" key="1">
    <source>
        <dbReference type="ARBA" id="ARBA00010537"/>
    </source>
</evidence>
<protein>
    <recommendedName>
        <fullName evidence="7">Large ribosomal subunit protein uL11</fullName>
    </recommendedName>
</protein>
<gene>
    <name evidence="7" type="primary">rplK</name>
    <name evidence="12" type="ORF">UY72_C0080G0016</name>
</gene>
<evidence type="ECO:0000256" key="4">
    <source>
        <dbReference type="ARBA" id="ARBA00022884"/>
    </source>
</evidence>
<keyword evidence="3 7" id="KW-0699">rRNA-binding</keyword>
<feature type="domain" description="Large ribosomal subunit protein uL11 N-terminal" evidence="11">
    <location>
        <begin position="16"/>
        <end position="73"/>
    </location>
</feature>
<evidence type="ECO:0000256" key="2">
    <source>
        <dbReference type="ARBA" id="ARBA00022481"/>
    </source>
</evidence>
<dbReference type="InterPro" id="IPR036796">
    <property type="entry name" value="Ribosomal_uL11_N_sf"/>
</dbReference>
<evidence type="ECO:0000313" key="13">
    <source>
        <dbReference type="Proteomes" id="UP000034846"/>
    </source>
</evidence>
<dbReference type="GO" id="GO:0022625">
    <property type="term" value="C:cytosolic large ribosomal subunit"/>
    <property type="evidence" value="ECO:0007669"/>
    <property type="project" value="TreeGrafter"/>
</dbReference>
<comment type="function">
    <text evidence="7 9">Forms part of the ribosomal stalk which helps the ribosome interact with GTP-bound translation factors.</text>
</comment>
<dbReference type="InterPro" id="IPR036769">
    <property type="entry name" value="Ribosomal_uL11_C_sf"/>
</dbReference>
<dbReference type="SUPFAM" id="SSF54747">
    <property type="entry name" value="Ribosomal L11/L12e N-terminal domain"/>
    <property type="match status" value="1"/>
</dbReference>
<keyword evidence="5 7" id="KW-0689">Ribosomal protein</keyword>
<sequence>MKNVATSMAKPVKAVIKIQGMGGALTPAPPVGPALGAQGVNIQAFVTEFNAATQDRRGETVPAIVTIYEDRSFSFILKTAPASDLVKKAIGLEKGSGKPLTDKVGKITKAQLRTIAEKKLADLNTKDVEKAMKIIAGTCRQMGVDVIE</sequence>
<comment type="subunit">
    <text evidence="7">Part of the ribosomal stalk of the 50S ribosomal subunit. Interacts with L10 and the large rRNA to form the base of the stalk. L10 forms an elongated spine to which L12 dimers bind in a sequential fashion forming a multimeric L10(L12)X complex.</text>
</comment>
<dbReference type="FunFam" id="1.10.10.250:FF:000001">
    <property type="entry name" value="50S ribosomal protein L11"/>
    <property type="match status" value="1"/>
</dbReference>
<evidence type="ECO:0000256" key="8">
    <source>
        <dbReference type="RuleBase" id="RU003978"/>
    </source>
</evidence>
<name>A0A0G1XAF2_9BACT</name>
<dbReference type="InterPro" id="IPR020783">
    <property type="entry name" value="Ribosomal_uL11_C"/>
</dbReference>
<keyword evidence="4 7" id="KW-0694">RNA-binding</keyword>
<dbReference type="Gene3D" id="3.30.1550.10">
    <property type="entry name" value="Ribosomal protein L11/L12, N-terminal domain"/>
    <property type="match status" value="1"/>
</dbReference>
<dbReference type="InterPro" id="IPR020785">
    <property type="entry name" value="Ribosomal_uL11_CS"/>
</dbReference>
<dbReference type="PANTHER" id="PTHR11661">
    <property type="entry name" value="60S RIBOSOMAL PROTEIN L12"/>
    <property type="match status" value="1"/>
</dbReference>
<dbReference type="GO" id="GO:0003735">
    <property type="term" value="F:structural constituent of ribosome"/>
    <property type="evidence" value="ECO:0007669"/>
    <property type="project" value="InterPro"/>
</dbReference>
<organism evidence="12 13">
    <name type="scientific">Candidatus Uhrbacteria bacterium GW2011_GWD2_52_7</name>
    <dbReference type="NCBI Taxonomy" id="1618989"/>
    <lineage>
        <taxon>Bacteria</taxon>
        <taxon>Candidatus Uhriibacteriota</taxon>
    </lineage>
</organism>
<dbReference type="SMART" id="SM00649">
    <property type="entry name" value="RL11"/>
    <property type="match status" value="1"/>
</dbReference>
<dbReference type="CDD" id="cd00349">
    <property type="entry name" value="Ribosomal_L11"/>
    <property type="match status" value="1"/>
</dbReference>
<comment type="similarity">
    <text evidence="1 7 8">Belongs to the universal ribosomal protein uL11 family.</text>
</comment>
<dbReference type="EMBL" id="LCRD01000080">
    <property type="protein sequence ID" value="KKW28228.1"/>
    <property type="molecule type" value="Genomic_DNA"/>
</dbReference>
<evidence type="ECO:0000259" key="10">
    <source>
        <dbReference type="Pfam" id="PF00298"/>
    </source>
</evidence>
<dbReference type="GO" id="GO:0070180">
    <property type="term" value="F:large ribosomal subunit rRNA binding"/>
    <property type="evidence" value="ECO:0007669"/>
    <property type="project" value="UniProtKB-UniRule"/>
</dbReference>
<dbReference type="Pfam" id="PF03946">
    <property type="entry name" value="Ribosomal_L11_N"/>
    <property type="match status" value="1"/>
</dbReference>
<keyword evidence="2 7" id="KW-0488">Methylation</keyword>
<evidence type="ECO:0000313" key="12">
    <source>
        <dbReference type="EMBL" id="KKW28228.1"/>
    </source>
</evidence>
<evidence type="ECO:0000256" key="7">
    <source>
        <dbReference type="HAMAP-Rule" id="MF_00736"/>
    </source>
</evidence>
<reference evidence="12 13" key="1">
    <citation type="journal article" date="2015" name="Nature">
        <title>rRNA introns, odd ribosomes, and small enigmatic genomes across a large radiation of phyla.</title>
        <authorList>
            <person name="Brown C.T."/>
            <person name="Hug L.A."/>
            <person name="Thomas B.C."/>
            <person name="Sharon I."/>
            <person name="Castelle C.J."/>
            <person name="Singh A."/>
            <person name="Wilkins M.J."/>
            <person name="Williams K.H."/>
            <person name="Banfield J.F."/>
        </authorList>
    </citation>
    <scope>NUCLEOTIDE SEQUENCE [LARGE SCALE GENOMIC DNA]</scope>
</reference>
<dbReference type="InterPro" id="IPR006519">
    <property type="entry name" value="Ribosomal_uL11_bac-typ"/>
</dbReference>
<evidence type="ECO:0000259" key="11">
    <source>
        <dbReference type="Pfam" id="PF03946"/>
    </source>
</evidence>
<dbReference type="Pfam" id="PF00298">
    <property type="entry name" value="Ribosomal_L11"/>
    <property type="match status" value="1"/>
</dbReference>
<dbReference type="AlphaFoldDB" id="A0A0G1XAF2"/>
<evidence type="ECO:0000256" key="9">
    <source>
        <dbReference type="RuleBase" id="RU003979"/>
    </source>
</evidence>
<dbReference type="GO" id="GO:0006412">
    <property type="term" value="P:translation"/>
    <property type="evidence" value="ECO:0007669"/>
    <property type="project" value="UniProtKB-UniRule"/>
</dbReference>
<evidence type="ECO:0000256" key="5">
    <source>
        <dbReference type="ARBA" id="ARBA00022980"/>
    </source>
</evidence>
<accession>A0A0G1XAF2</accession>
<keyword evidence="6 7" id="KW-0687">Ribonucleoprotein</keyword>
<dbReference type="HAMAP" id="MF_00736">
    <property type="entry name" value="Ribosomal_uL11"/>
    <property type="match status" value="1"/>
</dbReference>
<comment type="PTM">
    <text evidence="7 9">One or more lysine residues are methylated.</text>
</comment>
<dbReference type="InterPro" id="IPR020784">
    <property type="entry name" value="Ribosomal_uL11_N"/>
</dbReference>
<dbReference type="SUPFAM" id="SSF46906">
    <property type="entry name" value="Ribosomal protein L11, C-terminal domain"/>
    <property type="match status" value="1"/>
</dbReference>
<dbReference type="Gene3D" id="1.10.10.250">
    <property type="entry name" value="Ribosomal protein L11, C-terminal domain"/>
    <property type="match status" value="1"/>
</dbReference>